<evidence type="ECO:0000256" key="1">
    <source>
        <dbReference type="SAM" id="MobiDB-lite"/>
    </source>
</evidence>
<dbReference type="Proteomes" id="UP001311915">
    <property type="component" value="Unassembled WGS sequence"/>
</dbReference>
<sequence length="190" mass="21793">MLSLFPQTDEFSRCNSTDRVEVEEQLVVDTNQSNDAQFAQKINKIKENEVVVQNSSMRQGDKHTPEKLHDVIQMPKSDLTRQLEYVACRQKKNDNVMSPTLYISNLEVTKIIQESETAMLLKPNSAIKSPMVTSNTSAHEVSKEKQREMSTHRWDDLVDEEEHVSPPLLNRKLSPQALEFVPKSIITKKN</sequence>
<proteinExistence type="predicted"/>
<reference evidence="2 3" key="1">
    <citation type="submission" date="2023-10" db="EMBL/GenBank/DDBJ databases">
        <title>Genome-Wide Identification Analysis in wild type Solanum Pinnatisectum Reveals Some Genes Defensing Phytophthora Infestans.</title>
        <authorList>
            <person name="Sun C."/>
        </authorList>
    </citation>
    <scope>NUCLEOTIDE SEQUENCE [LARGE SCALE GENOMIC DNA]</scope>
    <source>
        <strain evidence="2">LQN</strain>
        <tissue evidence="2">Leaf</tissue>
    </source>
</reference>
<keyword evidence="3" id="KW-1185">Reference proteome</keyword>
<evidence type="ECO:0000313" key="2">
    <source>
        <dbReference type="EMBL" id="KAK4718945.1"/>
    </source>
</evidence>
<dbReference type="AlphaFoldDB" id="A0AAV9KZR8"/>
<accession>A0AAV9KZR8</accession>
<dbReference type="EMBL" id="JAWPEI010000008">
    <property type="protein sequence ID" value="KAK4718945.1"/>
    <property type="molecule type" value="Genomic_DNA"/>
</dbReference>
<feature type="region of interest" description="Disordered" evidence="1">
    <location>
        <begin position="130"/>
        <end position="153"/>
    </location>
</feature>
<comment type="caution">
    <text evidence="2">The sequence shown here is derived from an EMBL/GenBank/DDBJ whole genome shotgun (WGS) entry which is preliminary data.</text>
</comment>
<gene>
    <name evidence="2" type="ORF">R3W88_017283</name>
</gene>
<protein>
    <submittedName>
        <fullName evidence="2">Uncharacterized protein</fullName>
    </submittedName>
</protein>
<feature type="compositionally biased region" description="Basic and acidic residues" evidence="1">
    <location>
        <begin position="140"/>
        <end position="153"/>
    </location>
</feature>
<name>A0AAV9KZR8_9SOLN</name>
<organism evidence="2 3">
    <name type="scientific">Solanum pinnatisectum</name>
    <name type="common">tansyleaf nightshade</name>
    <dbReference type="NCBI Taxonomy" id="50273"/>
    <lineage>
        <taxon>Eukaryota</taxon>
        <taxon>Viridiplantae</taxon>
        <taxon>Streptophyta</taxon>
        <taxon>Embryophyta</taxon>
        <taxon>Tracheophyta</taxon>
        <taxon>Spermatophyta</taxon>
        <taxon>Magnoliopsida</taxon>
        <taxon>eudicotyledons</taxon>
        <taxon>Gunneridae</taxon>
        <taxon>Pentapetalae</taxon>
        <taxon>asterids</taxon>
        <taxon>lamiids</taxon>
        <taxon>Solanales</taxon>
        <taxon>Solanaceae</taxon>
        <taxon>Solanoideae</taxon>
        <taxon>Solaneae</taxon>
        <taxon>Solanum</taxon>
    </lineage>
</organism>
<evidence type="ECO:0000313" key="3">
    <source>
        <dbReference type="Proteomes" id="UP001311915"/>
    </source>
</evidence>